<organism evidence="1 2">
    <name type="scientific">Profundicola chukchiensis</name>
    <dbReference type="NCBI Taxonomy" id="2961959"/>
    <lineage>
        <taxon>Bacteria</taxon>
        <taxon>Pseudomonadati</taxon>
        <taxon>Bacteroidota</taxon>
        <taxon>Flavobacteriia</taxon>
        <taxon>Flavobacteriales</taxon>
        <taxon>Weeksellaceae</taxon>
        <taxon>Profundicola</taxon>
    </lineage>
</organism>
<evidence type="ECO:0000313" key="2">
    <source>
        <dbReference type="Proteomes" id="UP001152599"/>
    </source>
</evidence>
<dbReference type="InterPro" id="IPR007263">
    <property type="entry name" value="DCC1-like"/>
</dbReference>
<gene>
    <name evidence="1" type="ORF">NMK71_07885</name>
</gene>
<reference evidence="1" key="1">
    <citation type="submission" date="2022-07" db="EMBL/GenBank/DDBJ databases">
        <title>Description and genome-wide analysis of Profundicola chukchiensis gen. nov., sp. nov., marine bacteria isolated from bottom sediments of the Chukchi Sea.</title>
        <authorList>
            <person name="Romanenko L."/>
            <person name="Otstavnykh N."/>
            <person name="Kurilenko V."/>
            <person name="Eremeev V."/>
            <person name="Velansky P."/>
            <person name="Mikhailov V."/>
            <person name="Isaeva M."/>
        </authorList>
    </citation>
    <scope>NUCLEOTIDE SEQUENCE</scope>
    <source>
        <strain evidence="1">KMM 9713</strain>
    </source>
</reference>
<dbReference type="GO" id="GO:0015035">
    <property type="term" value="F:protein-disulfide reductase activity"/>
    <property type="evidence" value="ECO:0007669"/>
    <property type="project" value="InterPro"/>
</dbReference>
<dbReference type="RefSeq" id="WP_304420751.1">
    <property type="nucleotide sequence ID" value="NZ_JANCMU010000004.1"/>
</dbReference>
<proteinExistence type="predicted"/>
<dbReference type="Proteomes" id="UP001152599">
    <property type="component" value="Unassembled WGS sequence"/>
</dbReference>
<dbReference type="EMBL" id="JANCMU010000004">
    <property type="protein sequence ID" value="MDG4946330.1"/>
    <property type="molecule type" value="Genomic_DNA"/>
</dbReference>
<protein>
    <submittedName>
        <fullName evidence="1">Thiol-disulfide oxidoreductase DCC family protein</fullName>
    </submittedName>
</protein>
<dbReference type="PANTHER" id="PTHR33639:SF2">
    <property type="entry name" value="DUF393 DOMAIN-CONTAINING PROTEIN"/>
    <property type="match status" value="1"/>
</dbReference>
<evidence type="ECO:0000313" key="1">
    <source>
        <dbReference type="EMBL" id="MDG4946330.1"/>
    </source>
</evidence>
<accession>A0A9X4MZ81</accession>
<dbReference type="AlphaFoldDB" id="A0A9X4MZ81"/>
<comment type="caution">
    <text evidence="1">The sequence shown here is derived from an EMBL/GenBank/DDBJ whole genome shotgun (WGS) entry which is preliminary data.</text>
</comment>
<sequence length="131" mass="15240">MDKVVLFDGVCNLCQASVQTLIKLDKKKSLKFASLQSNFGQELLNDLNIEQDNFKTFIYLSNKQVYTRSTAAIQVFSDFGGAWKLVRIFYIVPKFIRNAVYDFVSSNRYKWFGKKEACWIPTPELKSRFLD</sequence>
<dbReference type="PANTHER" id="PTHR33639">
    <property type="entry name" value="THIOL-DISULFIDE OXIDOREDUCTASE DCC"/>
    <property type="match status" value="1"/>
</dbReference>
<keyword evidence="2" id="KW-1185">Reference proteome</keyword>
<dbReference type="Pfam" id="PF04134">
    <property type="entry name" value="DCC1-like"/>
    <property type="match status" value="1"/>
</dbReference>
<name>A0A9X4MZ81_9FLAO</name>
<dbReference type="InterPro" id="IPR052927">
    <property type="entry name" value="DCC_oxidoreductase"/>
</dbReference>